<feature type="non-terminal residue" evidence="1">
    <location>
        <position position="1"/>
    </location>
</feature>
<protein>
    <submittedName>
        <fullName evidence="1">Uncharacterized protein</fullName>
    </submittedName>
</protein>
<evidence type="ECO:0000313" key="2">
    <source>
        <dbReference type="Proteomes" id="UP000663842"/>
    </source>
</evidence>
<dbReference type="Proteomes" id="UP000663842">
    <property type="component" value="Unassembled WGS sequence"/>
</dbReference>
<comment type="caution">
    <text evidence="1">The sequence shown here is derived from an EMBL/GenBank/DDBJ whole genome shotgun (WGS) entry which is preliminary data.</text>
</comment>
<dbReference type="AlphaFoldDB" id="A0A820QX45"/>
<feature type="non-terminal residue" evidence="1">
    <location>
        <position position="38"/>
    </location>
</feature>
<sequence length="38" mass="3783">MQCPARGLNEIAACTFVTGSGSITTVLAALATSTITVL</sequence>
<evidence type="ECO:0000313" key="1">
    <source>
        <dbReference type="EMBL" id="CAF4429441.1"/>
    </source>
</evidence>
<name>A0A820QX45_9BILA</name>
<dbReference type="EMBL" id="CAJOBF010034463">
    <property type="protein sequence ID" value="CAF4429441.1"/>
    <property type="molecule type" value="Genomic_DNA"/>
</dbReference>
<proteinExistence type="predicted"/>
<gene>
    <name evidence="1" type="ORF">UXM345_LOCUS38942</name>
</gene>
<organism evidence="1 2">
    <name type="scientific">Rotaria magnacalcarata</name>
    <dbReference type="NCBI Taxonomy" id="392030"/>
    <lineage>
        <taxon>Eukaryota</taxon>
        <taxon>Metazoa</taxon>
        <taxon>Spiralia</taxon>
        <taxon>Gnathifera</taxon>
        <taxon>Rotifera</taxon>
        <taxon>Eurotatoria</taxon>
        <taxon>Bdelloidea</taxon>
        <taxon>Philodinida</taxon>
        <taxon>Philodinidae</taxon>
        <taxon>Rotaria</taxon>
    </lineage>
</organism>
<accession>A0A820QX45</accession>
<reference evidence="1" key="1">
    <citation type="submission" date="2021-02" db="EMBL/GenBank/DDBJ databases">
        <authorList>
            <person name="Nowell W R."/>
        </authorList>
    </citation>
    <scope>NUCLEOTIDE SEQUENCE</scope>
</reference>